<dbReference type="EMBL" id="CP017881">
    <property type="protein sequence ID" value="ATU08345.1"/>
    <property type="molecule type" value="Genomic_DNA"/>
</dbReference>
<reference evidence="2" key="1">
    <citation type="submission" date="2016-10" db="EMBL/GenBank/DDBJ databases">
        <authorList>
            <person name="L'haridon S."/>
            <person name="Corre E."/>
        </authorList>
    </citation>
    <scope>NUCLEOTIDE SEQUENCE [LARGE SCALE GENOMIC DNA]</scope>
    <source>
        <strain evidence="2">FDF-1T</strain>
    </source>
</reference>
<organism evidence="1 2">
    <name type="scientific">Methanohalophilus portucalensis</name>
    <dbReference type="NCBI Taxonomy" id="39664"/>
    <lineage>
        <taxon>Archaea</taxon>
        <taxon>Methanobacteriati</taxon>
        <taxon>Methanobacteriota</taxon>
        <taxon>Stenosarchaea group</taxon>
        <taxon>Methanomicrobia</taxon>
        <taxon>Methanosarcinales</taxon>
        <taxon>Methanosarcinaceae</taxon>
        <taxon>Methanohalophilus</taxon>
    </lineage>
</organism>
<dbReference type="AlphaFoldDB" id="A0A2D3C6K2"/>
<sequence length="67" mass="7657">MISFEGNTMHIGDLKSDTWEGFKGNETFDASNISKHDIDQWGTLIKVKVTWQEKGEKFEKTIPAIVK</sequence>
<dbReference type="Proteomes" id="UP000229678">
    <property type="component" value="Chromosome"/>
</dbReference>
<accession>A0A2D3C6K2</accession>
<name>A0A2D3C6K2_9EURY</name>
<evidence type="ECO:0000313" key="2">
    <source>
        <dbReference type="Proteomes" id="UP000229678"/>
    </source>
</evidence>
<evidence type="ECO:0000313" key="1">
    <source>
        <dbReference type="EMBL" id="ATU08345.1"/>
    </source>
</evidence>
<dbReference type="KEGG" id="mpot:BKM01_05900"/>
<gene>
    <name evidence="1" type="ORF">BKM01_05900</name>
</gene>
<proteinExistence type="predicted"/>
<protein>
    <submittedName>
        <fullName evidence="1">Uncharacterized protein</fullName>
    </submittedName>
</protein>